<sequence>MGTLNASLPVNLLRQPQLERRTVTKAEMKQAILEGLQACGWSPVDDVSMACTSAVAQKTFVTAVGEKTATARFTDNPAECCRLSGEYESEGSNVLSASSDYLWYHRKPREEVRASDLRELATAFAATADLLIGDSYAMRLMR</sequence>
<protein>
    <submittedName>
        <fullName evidence="1">Uncharacterized protein</fullName>
    </submittedName>
</protein>
<accession>A0A3R8VD77</accession>
<evidence type="ECO:0000313" key="1">
    <source>
        <dbReference type="EMBL" id="RRV08873.1"/>
    </source>
</evidence>
<reference evidence="1 2" key="1">
    <citation type="submission" date="2018-10" db="EMBL/GenBank/DDBJ databases">
        <title>Transmission dynamics of multidrug resistant bacteria on intensive care unit surfaces.</title>
        <authorList>
            <person name="D'Souza A.W."/>
            <person name="Potter R.F."/>
            <person name="Wallace M."/>
            <person name="Shupe A."/>
            <person name="Patel S."/>
            <person name="Sun S."/>
            <person name="Gul D."/>
            <person name="Kwon J.H."/>
            <person name="Andleeb S."/>
            <person name="Burnham C.-A.D."/>
            <person name="Dantas G."/>
        </authorList>
    </citation>
    <scope>NUCLEOTIDE SEQUENCE [LARGE SCALE GENOMIC DNA]</scope>
    <source>
        <strain evidence="1 2">PX_177</strain>
    </source>
</reference>
<name>A0A3R8VD77_9GAMM</name>
<comment type="caution">
    <text evidence="1">The sequence shown here is derived from an EMBL/GenBank/DDBJ whole genome shotgun (WGS) entry which is preliminary data.</text>
</comment>
<gene>
    <name evidence="1" type="ORF">EGJ28_16550</name>
</gene>
<organism evidence="1 2">
    <name type="scientific">Stutzerimonas xanthomarina</name>
    <dbReference type="NCBI Taxonomy" id="271420"/>
    <lineage>
        <taxon>Bacteria</taxon>
        <taxon>Pseudomonadati</taxon>
        <taxon>Pseudomonadota</taxon>
        <taxon>Gammaproteobacteria</taxon>
        <taxon>Pseudomonadales</taxon>
        <taxon>Pseudomonadaceae</taxon>
        <taxon>Stutzerimonas</taxon>
    </lineage>
</organism>
<dbReference type="Proteomes" id="UP000276506">
    <property type="component" value="Unassembled WGS sequence"/>
</dbReference>
<dbReference type="EMBL" id="RHQL01000010">
    <property type="protein sequence ID" value="RRV08873.1"/>
    <property type="molecule type" value="Genomic_DNA"/>
</dbReference>
<proteinExistence type="predicted"/>
<dbReference type="AlphaFoldDB" id="A0A3R8VD77"/>
<evidence type="ECO:0000313" key="2">
    <source>
        <dbReference type="Proteomes" id="UP000276506"/>
    </source>
</evidence>